<evidence type="ECO:0000259" key="8">
    <source>
        <dbReference type="Pfam" id="PF03088"/>
    </source>
</evidence>
<evidence type="ECO:0000313" key="10">
    <source>
        <dbReference type="Proteomes" id="UP000326396"/>
    </source>
</evidence>
<protein>
    <recommendedName>
        <fullName evidence="8">Strictosidine synthase conserved region domain-containing protein</fullName>
    </recommendedName>
</protein>
<dbReference type="GO" id="GO:0005773">
    <property type="term" value="C:vacuole"/>
    <property type="evidence" value="ECO:0007669"/>
    <property type="project" value="UniProtKB-SubCell"/>
</dbReference>
<keyword evidence="4" id="KW-0926">Vacuole</keyword>
<keyword evidence="7" id="KW-1133">Transmembrane helix</keyword>
<evidence type="ECO:0000256" key="1">
    <source>
        <dbReference type="ARBA" id="ARBA00004116"/>
    </source>
</evidence>
<dbReference type="AlphaFoldDB" id="A0A5N6P522"/>
<comment type="similarity">
    <text evidence="2">Belongs to the strictosidine synthase family.</text>
</comment>
<evidence type="ECO:0000256" key="7">
    <source>
        <dbReference type="SAM" id="Phobius"/>
    </source>
</evidence>
<comment type="caution">
    <text evidence="9">The sequence shown here is derived from an EMBL/GenBank/DDBJ whole genome shotgun (WGS) entry which is preliminary data.</text>
</comment>
<sequence length="389" mass="42975">MASAEHITLTPDLPPMADSHGSSSSTSPPTPSATAAQTTSSWSLVLFISTVAVVVMSILLVQFDTFDAATYPSDVLTQEPMFVLPRTNPRMLHGSEKIGEGQLLGPEDIVFDPKLRVIYTSCVDGWIKRVTVNDSVVENWVNTGGRPLGLALGYSGEVYVADAFKGILKITEDGAIEALTDEAEGVKFGTTDAVAVAKDGVLYFTDASWKYELHNFVLDILEGRPYGRFMSYDPSTKETKVIARDLYYANGVEMSPDQDFVIFCETVMLRCKRYYIQGEKAGSIDIFVDRLPGMPDNIRYDGEGHYWIAIPTFLAVLDKYFKRPSMERNAGVVVVDLNGKPIARYHDPESKFVTTGIKIGEHLYLGNLMKSFVMRLNLTRYPAIAPSST</sequence>
<name>A0A5N6P522_9ASTR</name>
<dbReference type="InterPro" id="IPR018119">
    <property type="entry name" value="Strictosidine_synth_cons-reg"/>
</dbReference>
<feature type="transmembrane region" description="Helical" evidence="7">
    <location>
        <begin position="41"/>
        <end position="61"/>
    </location>
</feature>
<dbReference type="InterPro" id="IPR011042">
    <property type="entry name" value="6-blade_b-propeller_TolB-like"/>
</dbReference>
<keyword evidence="10" id="KW-1185">Reference proteome</keyword>
<feature type="domain" description="Strictosidine synthase conserved region" evidence="8">
    <location>
        <begin position="192"/>
        <end position="279"/>
    </location>
</feature>
<dbReference type="Gene3D" id="2.120.10.30">
    <property type="entry name" value="TolB, C-terminal domain"/>
    <property type="match status" value="1"/>
</dbReference>
<feature type="compositionally biased region" description="Low complexity" evidence="6">
    <location>
        <begin position="22"/>
        <end position="34"/>
    </location>
</feature>
<dbReference type="OrthoDB" id="5307922at2759"/>
<feature type="region of interest" description="Disordered" evidence="6">
    <location>
        <begin position="1"/>
        <end position="34"/>
    </location>
</feature>
<dbReference type="SUPFAM" id="SSF63829">
    <property type="entry name" value="Calcium-dependent phosphotriesterase"/>
    <property type="match status" value="1"/>
</dbReference>
<keyword evidence="7" id="KW-0812">Transmembrane</keyword>
<organism evidence="9 10">
    <name type="scientific">Mikania micrantha</name>
    <name type="common">bitter vine</name>
    <dbReference type="NCBI Taxonomy" id="192012"/>
    <lineage>
        <taxon>Eukaryota</taxon>
        <taxon>Viridiplantae</taxon>
        <taxon>Streptophyta</taxon>
        <taxon>Embryophyta</taxon>
        <taxon>Tracheophyta</taxon>
        <taxon>Spermatophyta</taxon>
        <taxon>Magnoliopsida</taxon>
        <taxon>eudicotyledons</taxon>
        <taxon>Gunneridae</taxon>
        <taxon>Pentapetalae</taxon>
        <taxon>asterids</taxon>
        <taxon>campanulids</taxon>
        <taxon>Asterales</taxon>
        <taxon>Asteraceae</taxon>
        <taxon>Asteroideae</taxon>
        <taxon>Heliantheae alliance</taxon>
        <taxon>Eupatorieae</taxon>
        <taxon>Mikania</taxon>
    </lineage>
</organism>
<evidence type="ECO:0000256" key="4">
    <source>
        <dbReference type="ARBA" id="ARBA00022554"/>
    </source>
</evidence>
<evidence type="ECO:0000256" key="2">
    <source>
        <dbReference type="ARBA" id="ARBA00009191"/>
    </source>
</evidence>
<evidence type="ECO:0000313" key="9">
    <source>
        <dbReference type="EMBL" id="KAD5960756.1"/>
    </source>
</evidence>
<dbReference type="PANTHER" id="PTHR10426:SF88">
    <property type="entry name" value="ADIPOCYTE PLASMA MEMBRANE-ASSOCIATED PROTEIN HEMOMUCIN-RELATED"/>
    <property type="match status" value="1"/>
</dbReference>
<dbReference type="Pfam" id="PF20067">
    <property type="entry name" value="SSL_N"/>
    <property type="match status" value="1"/>
</dbReference>
<dbReference type="GO" id="GO:0016787">
    <property type="term" value="F:hydrolase activity"/>
    <property type="evidence" value="ECO:0007669"/>
    <property type="project" value="TreeGrafter"/>
</dbReference>
<evidence type="ECO:0000256" key="3">
    <source>
        <dbReference type="ARBA" id="ARBA00022553"/>
    </source>
</evidence>
<keyword evidence="7" id="KW-0472">Membrane</keyword>
<keyword evidence="3" id="KW-0597">Phosphoprotein</keyword>
<proteinExistence type="inferred from homology"/>
<keyword evidence="5" id="KW-0325">Glycoprotein</keyword>
<gene>
    <name evidence="9" type="ORF">E3N88_12228</name>
</gene>
<evidence type="ECO:0000256" key="6">
    <source>
        <dbReference type="SAM" id="MobiDB-lite"/>
    </source>
</evidence>
<comment type="subcellular location">
    <subcellularLocation>
        <location evidence="1">Vacuole</location>
    </subcellularLocation>
</comment>
<dbReference type="GO" id="GO:0012505">
    <property type="term" value="C:endomembrane system"/>
    <property type="evidence" value="ECO:0007669"/>
    <property type="project" value="TreeGrafter"/>
</dbReference>
<reference evidence="9 10" key="1">
    <citation type="submission" date="2019-05" db="EMBL/GenBank/DDBJ databases">
        <title>Mikania micrantha, genome provides insights into the molecular mechanism of rapid growth.</title>
        <authorList>
            <person name="Liu B."/>
        </authorList>
    </citation>
    <scope>NUCLEOTIDE SEQUENCE [LARGE SCALE GENOMIC DNA]</scope>
    <source>
        <strain evidence="9">NLD-2019</strain>
        <tissue evidence="9">Leaf</tissue>
    </source>
</reference>
<dbReference type="EMBL" id="SZYD01000006">
    <property type="protein sequence ID" value="KAD5960756.1"/>
    <property type="molecule type" value="Genomic_DNA"/>
</dbReference>
<evidence type="ECO:0000256" key="5">
    <source>
        <dbReference type="ARBA" id="ARBA00023180"/>
    </source>
</evidence>
<dbReference type="Proteomes" id="UP000326396">
    <property type="component" value="Linkage Group LG14"/>
</dbReference>
<accession>A0A5N6P522</accession>
<dbReference type="Pfam" id="PF03088">
    <property type="entry name" value="Str_synth"/>
    <property type="match status" value="1"/>
</dbReference>
<dbReference type="PANTHER" id="PTHR10426">
    <property type="entry name" value="STRICTOSIDINE SYNTHASE-RELATED"/>
    <property type="match status" value="1"/>
</dbReference>